<accession>A0A183JMD3</accession>
<reference evidence="3" key="1">
    <citation type="submission" date="2016-06" db="UniProtKB">
        <authorList>
            <consortium name="WormBaseParasite"/>
        </authorList>
    </citation>
    <scope>IDENTIFICATION</scope>
</reference>
<dbReference type="EMBL" id="UZAK01004638">
    <property type="protein sequence ID" value="VDO84983.1"/>
    <property type="molecule type" value="Genomic_DNA"/>
</dbReference>
<evidence type="ECO:0000313" key="2">
    <source>
        <dbReference type="Proteomes" id="UP000279833"/>
    </source>
</evidence>
<protein>
    <submittedName>
        <fullName evidence="1 3">Uncharacterized protein</fullName>
    </submittedName>
</protein>
<organism evidence="3">
    <name type="scientific">Schistosoma curassoni</name>
    <dbReference type="NCBI Taxonomy" id="6186"/>
    <lineage>
        <taxon>Eukaryota</taxon>
        <taxon>Metazoa</taxon>
        <taxon>Spiralia</taxon>
        <taxon>Lophotrochozoa</taxon>
        <taxon>Platyhelminthes</taxon>
        <taxon>Trematoda</taxon>
        <taxon>Digenea</taxon>
        <taxon>Strigeidida</taxon>
        <taxon>Schistosomatoidea</taxon>
        <taxon>Schistosomatidae</taxon>
        <taxon>Schistosoma</taxon>
    </lineage>
</organism>
<sequence>MVVGGSQQETVHPCFVLFGTRQQGAPVILRELVLLNLFDPMSPNYTISLSITTQTSVNIQIKEISRRSTHDAHIATQSDPIQQLISTRASRNQVVNSVNLG</sequence>
<reference evidence="1 2" key="2">
    <citation type="submission" date="2018-11" db="EMBL/GenBank/DDBJ databases">
        <authorList>
            <consortium name="Pathogen Informatics"/>
        </authorList>
    </citation>
    <scope>NUCLEOTIDE SEQUENCE [LARGE SCALE GENOMIC DNA]</scope>
    <source>
        <strain evidence="1">Dakar</strain>
        <strain evidence="2">Dakar, Senegal</strain>
    </source>
</reference>
<name>A0A183JMD3_9TREM</name>
<dbReference type="WBParaSite" id="SCUD_0000386501-mRNA-1">
    <property type="protein sequence ID" value="SCUD_0000386501-mRNA-1"/>
    <property type="gene ID" value="SCUD_0000386501"/>
</dbReference>
<keyword evidence="2" id="KW-1185">Reference proteome</keyword>
<evidence type="ECO:0000313" key="3">
    <source>
        <dbReference type="WBParaSite" id="SCUD_0000386501-mRNA-1"/>
    </source>
</evidence>
<evidence type="ECO:0000313" key="1">
    <source>
        <dbReference type="EMBL" id="VDO84983.1"/>
    </source>
</evidence>
<dbReference type="AlphaFoldDB" id="A0A183JMD3"/>
<proteinExistence type="predicted"/>
<gene>
    <name evidence="1" type="ORF">SCUD_LOCUS3865</name>
</gene>
<dbReference type="Proteomes" id="UP000279833">
    <property type="component" value="Unassembled WGS sequence"/>
</dbReference>